<feature type="region of interest" description="Disordered" evidence="1">
    <location>
        <begin position="1"/>
        <end position="20"/>
    </location>
</feature>
<evidence type="ECO:0000313" key="2">
    <source>
        <dbReference type="EMBL" id="QYC43402.1"/>
    </source>
</evidence>
<dbReference type="Gene3D" id="1.10.10.10">
    <property type="entry name" value="Winged helix-like DNA-binding domain superfamily/Winged helix DNA-binding domain"/>
    <property type="match status" value="1"/>
</dbReference>
<sequence>MSTGQQGAAGEGRAATGSAHAKDTAVAGAIAHVRARSGGPLPLGPGVPAPDGMVRLTWPDSTGQALPVWPDGVTPALLEEHQVAPAPVERAGETRRVLAAVLKCCWTDLSADPWPGSPAPVELVLDTYRALIGRTDDLMRNWAVGALRRLHDSAWVVVDDGVVVLGPRCALWPVEAHAQLQELVRRLPSPERAELTVVGDADIVAAAMPATSAESAIPATSVAAAGSGGRAEGGAAGFDDLLGAYDERRRAELVAAYMVVEHAAEPVQEVRFAALRDPALRHTLSEMLARRGRVLVQHRDRWISAYDDACVTVPAAAGRAGTGAGNAPPAGATDEDSAGGGRLGVAERAVLTLVLVHSVAIPRAEGLLPEDSWLSPHPTPADELRRHTQLPIGELEAALRTLRHAGLLAQVKAGEEAGGYVPGPQFHRLTPAARRRLQEELILAAGPDTPLAAAVRSRRSAR</sequence>
<evidence type="ECO:0000313" key="3">
    <source>
        <dbReference type="Proteomes" id="UP000824681"/>
    </source>
</evidence>
<dbReference type="EMBL" id="CP068985">
    <property type="protein sequence ID" value="QYC43402.1"/>
    <property type="molecule type" value="Genomic_DNA"/>
</dbReference>
<reference evidence="2 3" key="1">
    <citation type="journal article" date="2021" name="ACS Chem. Biol.">
        <title>Genomic-Led Discovery of a Novel Glycopeptide Antibiotic by Nonomuraea coxensis DSM 45129.</title>
        <authorList>
            <person name="Yushchuk O."/>
            <person name="Vior N.M."/>
            <person name="Andreo-Vidal A."/>
            <person name="Berini F."/>
            <person name="Ruckert C."/>
            <person name="Busche T."/>
            <person name="Binda E."/>
            <person name="Kalinowski J."/>
            <person name="Truman A.W."/>
            <person name="Marinelli F."/>
        </authorList>
    </citation>
    <scope>NUCLEOTIDE SEQUENCE [LARGE SCALE GENOMIC DNA]</scope>
    <source>
        <strain evidence="2 3">DSM 45129</strain>
    </source>
</reference>
<dbReference type="InterPro" id="IPR036388">
    <property type="entry name" value="WH-like_DNA-bd_sf"/>
</dbReference>
<feature type="compositionally biased region" description="Low complexity" evidence="1">
    <location>
        <begin position="318"/>
        <end position="332"/>
    </location>
</feature>
<protein>
    <recommendedName>
        <fullName evidence="4">DprA winged helix domain-containing protein</fullName>
    </recommendedName>
</protein>
<accession>A0ABX8U6M5</accession>
<evidence type="ECO:0000256" key="1">
    <source>
        <dbReference type="SAM" id="MobiDB-lite"/>
    </source>
</evidence>
<gene>
    <name evidence="2" type="ORF">Nocox_29090</name>
</gene>
<organism evidence="2 3">
    <name type="scientific">Nonomuraea coxensis DSM 45129</name>
    <dbReference type="NCBI Taxonomy" id="1122611"/>
    <lineage>
        <taxon>Bacteria</taxon>
        <taxon>Bacillati</taxon>
        <taxon>Actinomycetota</taxon>
        <taxon>Actinomycetes</taxon>
        <taxon>Streptosporangiales</taxon>
        <taxon>Streptosporangiaceae</taxon>
        <taxon>Nonomuraea</taxon>
    </lineage>
</organism>
<feature type="compositionally biased region" description="Low complexity" evidence="1">
    <location>
        <begin position="1"/>
        <end position="19"/>
    </location>
</feature>
<proteinExistence type="predicted"/>
<evidence type="ECO:0008006" key="4">
    <source>
        <dbReference type="Google" id="ProtNLM"/>
    </source>
</evidence>
<name>A0ABX8U6M5_9ACTN</name>
<dbReference type="RefSeq" id="WP_020540615.1">
    <property type="nucleotide sequence ID" value="NZ_CP068985.1"/>
</dbReference>
<dbReference type="Proteomes" id="UP000824681">
    <property type="component" value="Chromosome"/>
</dbReference>
<keyword evidence="3" id="KW-1185">Reference proteome</keyword>
<feature type="region of interest" description="Disordered" evidence="1">
    <location>
        <begin position="318"/>
        <end position="339"/>
    </location>
</feature>